<accession>A0A9E2NZ62</accession>
<evidence type="ECO:0000256" key="1">
    <source>
        <dbReference type="SAM" id="Coils"/>
    </source>
</evidence>
<feature type="region of interest" description="Disordered" evidence="2">
    <location>
        <begin position="45"/>
        <end position="65"/>
    </location>
</feature>
<comment type="caution">
    <text evidence="3">The sequence shown here is derived from an EMBL/GenBank/DDBJ whole genome shotgun (WGS) entry which is preliminary data.</text>
</comment>
<dbReference type="AlphaFoldDB" id="A0A9E2NZ62"/>
<reference evidence="3" key="2">
    <citation type="submission" date="2021-04" db="EMBL/GenBank/DDBJ databases">
        <authorList>
            <person name="Gilroy R."/>
        </authorList>
    </citation>
    <scope>NUCLEOTIDE SEQUENCE</scope>
    <source>
        <strain evidence="3">Gambia15-2214</strain>
    </source>
</reference>
<keyword evidence="1" id="KW-0175">Coiled coil</keyword>
<dbReference type="Proteomes" id="UP000823914">
    <property type="component" value="Unassembled WGS sequence"/>
</dbReference>
<protein>
    <submittedName>
        <fullName evidence="3">Uncharacterized protein</fullName>
    </submittedName>
</protein>
<name>A0A9E2NZ62_9SPIR</name>
<evidence type="ECO:0000313" key="3">
    <source>
        <dbReference type="EMBL" id="MBU3850426.1"/>
    </source>
</evidence>
<gene>
    <name evidence="3" type="ORF">IAA16_07675</name>
</gene>
<organism evidence="3 4">
    <name type="scientific">Candidatus Treponema excrementipullorum</name>
    <dbReference type="NCBI Taxonomy" id="2838768"/>
    <lineage>
        <taxon>Bacteria</taxon>
        <taxon>Pseudomonadati</taxon>
        <taxon>Spirochaetota</taxon>
        <taxon>Spirochaetia</taxon>
        <taxon>Spirochaetales</taxon>
        <taxon>Treponemataceae</taxon>
        <taxon>Treponema</taxon>
    </lineage>
</organism>
<evidence type="ECO:0000256" key="2">
    <source>
        <dbReference type="SAM" id="MobiDB-lite"/>
    </source>
</evidence>
<evidence type="ECO:0000313" key="4">
    <source>
        <dbReference type="Proteomes" id="UP000823914"/>
    </source>
</evidence>
<feature type="coiled-coil region" evidence="1">
    <location>
        <begin position="222"/>
        <end position="250"/>
    </location>
</feature>
<reference evidence="3" key="1">
    <citation type="journal article" date="2021" name="PeerJ">
        <title>Extensive microbial diversity within the chicken gut microbiome revealed by metagenomics and culture.</title>
        <authorList>
            <person name="Gilroy R."/>
            <person name="Ravi A."/>
            <person name="Getino M."/>
            <person name="Pursley I."/>
            <person name="Horton D.L."/>
            <person name="Alikhan N.F."/>
            <person name="Baker D."/>
            <person name="Gharbi K."/>
            <person name="Hall N."/>
            <person name="Watson M."/>
            <person name="Adriaenssens E.M."/>
            <person name="Foster-Nyarko E."/>
            <person name="Jarju S."/>
            <person name="Secka A."/>
            <person name="Antonio M."/>
            <person name="Oren A."/>
            <person name="Chaudhuri R.R."/>
            <person name="La Ragione R."/>
            <person name="Hildebrand F."/>
            <person name="Pallen M.J."/>
        </authorList>
    </citation>
    <scope>NUCLEOTIDE SEQUENCE</scope>
    <source>
        <strain evidence="3">Gambia15-2214</strain>
    </source>
</reference>
<proteinExistence type="predicted"/>
<dbReference type="EMBL" id="JAHLFV010000181">
    <property type="protein sequence ID" value="MBU3850426.1"/>
    <property type="molecule type" value="Genomic_DNA"/>
</dbReference>
<sequence length="258" mass="29177">MGFATDYFFADLDKGTTEDGILLAEKWQEIFQRKELIQEAVLAEKGDTAADRGETDGEKTQGKDMDNTSLQASVLRLFGNGLGFFSDKKLPGTFVSKGTTIGITGHNEATMSFSVKKGDMELLFRYDGDCYPSSEETENVDDSFDTGIYIFQEIGMALNVRGTTEIEFYRVRKKDRHSIRVNDIALTEFIEALEDDEVEDIFPEDFAESALRFMQRFQKLAKDTVEKQQAEEEQKASEATEKLAAEVRQRKNALLSQF</sequence>